<evidence type="ECO:0000313" key="9">
    <source>
        <dbReference type="EMBL" id="KXS94802.1"/>
    </source>
</evidence>
<evidence type="ECO:0000256" key="6">
    <source>
        <dbReference type="SAM" id="MobiDB-lite"/>
    </source>
</evidence>
<dbReference type="GO" id="GO:0006400">
    <property type="term" value="P:tRNA modification"/>
    <property type="evidence" value="ECO:0007669"/>
    <property type="project" value="TreeGrafter"/>
</dbReference>
<feature type="region of interest" description="Disordered" evidence="6">
    <location>
        <begin position="42"/>
        <end position="74"/>
    </location>
</feature>
<organism evidence="9 10">
    <name type="scientific">Pseudocercospora eumusae</name>
    <dbReference type="NCBI Taxonomy" id="321146"/>
    <lineage>
        <taxon>Eukaryota</taxon>
        <taxon>Fungi</taxon>
        <taxon>Dikarya</taxon>
        <taxon>Ascomycota</taxon>
        <taxon>Pezizomycotina</taxon>
        <taxon>Dothideomycetes</taxon>
        <taxon>Dothideomycetidae</taxon>
        <taxon>Mycosphaerellales</taxon>
        <taxon>Mycosphaerellaceae</taxon>
        <taxon>Pseudocercospora</taxon>
    </lineage>
</organism>
<protein>
    <recommendedName>
        <fullName evidence="3">tRNA pseudouridine(55) synthase</fullName>
        <ecNumber evidence="3">5.4.99.25</ecNumber>
    </recommendedName>
</protein>
<dbReference type="PANTHER" id="PTHR13767:SF2">
    <property type="entry name" value="PSEUDOURIDYLATE SYNTHASE TRUB1"/>
    <property type="match status" value="1"/>
</dbReference>
<dbReference type="STRING" id="321146.A0A139GXC3"/>
<dbReference type="GO" id="GO:0005634">
    <property type="term" value="C:nucleus"/>
    <property type="evidence" value="ECO:0007669"/>
    <property type="project" value="TreeGrafter"/>
</dbReference>
<dbReference type="Pfam" id="PF16198">
    <property type="entry name" value="TruB_C_2"/>
    <property type="match status" value="1"/>
</dbReference>
<evidence type="ECO:0000256" key="5">
    <source>
        <dbReference type="ARBA" id="ARBA00023235"/>
    </source>
</evidence>
<evidence type="ECO:0000256" key="4">
    <source>
        <dbReference type="ARBA" id="ARBA00022694"/>
    </source>
</evidence>
<feature type="domain" description="Pseudouridine synthase II N-terminal" evidence="7">
    <location>
        <begin position="68"/>
        <end position="200"/>
    </location>
</feature>
<evidence type="ECO:0000259" key="8">
    <source>
        <dbReference type="Pfam" id="PF16198"/>
    </source>
</evidence>
<dbReference type="HAMAP" id="MF_01080">
    <property type="entry name" value="TruB_bact"/>
    <property type="match status" value="1"/>
</dbReference>
<evidence type="ECO:0000259" key="7">
    <source>
        <dbReference type="Pfam" id="PF01509"/>
    </source>
</evidence>
<evidence type="ECO:0000256" key="2">
    <source>
        <dbReference type="ARBA" id="ARBA00008999"/>
    </source>
</evidence>
<comment type="caution">
    <text evidence="9">The sequence shown here is derived from an EMBL/GenBank/DDBJ whole genome shotgun (WGS) entry which is preliminary data.</text>
</comment>
<dbReference type="PANTHER" id="PTHR13767">
    <property type="entry name" value="TRNA-PSEUDOURIDINE SYNTHASE"/>
    <property type="match status" value="1"/>
</dbReference>
<dbReference type="SUPFAM" id="SSF55120">
    <property type="entry name" value="Pseudouridine synthase"/>
    <property type="match status" value="1"/>
</dbReference>
<feature type="compositionally biased region" description="Basic and acidic residues" evidence="6">
    <location>
        <begin position="242"/>
        <end position="253"/>
    </location>
</feature>
<feature type="compositionally biased region" description="Basic residues" evidence="6">
    <location>
        <begin position="56"/>
        <end position="65"/>
    </location>
</feature>
<dbReference type="InterPro" id="IPR032819">
    <property type="entry name" value="TruB_C"/>
</dbReference>
<dbReference type="AlphaFoldDB" id="A0A139GXC3"/>
<evidence type="ECO:0000256" key="3">
    <source>
        <dbReference type="ARBA" id="ARBA00012787"/>
    </source>
</evidence>
<keyword evidence="4" id="KW-0819">tRNA processing</keyword>
<evidence type="ECO:0000256" key="1">
    <source>
        <dbReference type="ARBA" id="ARBA00001166"/>
    </source>
</evidence>
<accession>A0A139GXC3</accession>
<proteinExistence type="inferred from homology"/>
<keyword evidence="10" id="KW-1185">Reference proteome</keyword>
<dbReference type="Proteomes" id="UP000070133">
    <property type="component" value="Unassembled WGS sequence"/>
</dbReference>
<dbReference type="GO" id="GO:0160148">
    <property type="term" value="F:tRNA pseudouridine(55) synthase activity"/>
    <property type="evidence" value="ECO:0007669"/>
    <property type="project" value="UniProtKB-EC"/>
</dbReference>
<dbReference type="EMBL" id="LFZN01000256">
    <property type="protein sequence ID" value="KXS94802.1"/>
    <property type="molecule type" value="Genomic_DNA"/>
</dbReference>
<gene>
    <name evidence="9" type="ORF">AC578_4055</name>
</gene>
<dbReference type="Gene3D" id="3.30.2350.10">
    <property type="entry name" value="Pseudouridine synthase"/>
    <property type="match status" value="2"/>
</dbReference>
<dbReference type="InterPro" id="IPR014780">
    <property type="entry name" value="tRNA_psdUridine_synth_TruB"/>
</dbReference>
<comment type="similarity">
    <text evidence="2">Belongs to the pseudouridine synthase TruB family.</text>
</comment>
<feature type="region of interest" description="Disordered" evidence="6">
    <location>
        <begin position="228"/>
        <end position="347"/>
    </location>
</feature>
<dbReference type="EC" id="5.4.99.25" evidence="3"/>
<dbReference type="GO" id="GO:1990481">
    <property type="term" value="P:mRNA pseudouridine synthesis"/>
    <property type="evidence" value="ECO:0007669"/>
    <property type="project" value="TreeGrafter"/>
</dbReference>
<evidence type="ECO:0000313" key="10">
    <source>
        <dbReference type="Proteomes" id="UP000070133"/>
    </source>
</evidence>
<dbReference type="InterPro" id="IPR020103">
    <property type="entry name" value="PsdUridine_synth_cat_dom_sf"/>
</dbReference>
<feature type="domain" description="tRNA pseudouridylate synthase B C-terminal" evidence="8">
    <location>
        <begin position="366"/>
        <end position="412"/>
    </location>
</feature>
<dbReference type="GO" id="GO:0003723">
    <property type="term" value="F:RNA binding"/>
    <property type="evidence" value="ECO:0007669"/>
    <property type="project" value="InterPro"/>
</dbReference>
<dbReference type="Pfam" id="PF01509">
    <property type="entry name" value="TruB_N"/>
    <property type="match status" value="1"/>
</dbReference>
<reference evidence="9 10" key="1">
    <citation type="submission" date="2015-07" db="EMBL/GenBank/DDBJ databases">
        <title>Comparative genomics of the Sigatoka disease complex on banana suggests a link between parallel evolutionary changes in Pseudocercospora fijiensis and Pseudocercospora eumusae and increased virulence on the banana host.</title>
        <authorList>
            <person name="Chang T.-C."/>
            <person name="Salvucci A."/>
            <person name="Crous P.W."/>
            <person name="Stergiopoulos I."/>
        </authorList>
    </citation>
    <scope>NUCLEOTIDE SEQUENCE [LARGE SCALE GENOMIC DNA]</scope>
    <source>
        <strain evidence="9 10">CBS 114824</strain>
    </source>
</reference>
<name>A0A139GXC3_9PEZI</name>
<comment type="catalytic activity">
    <reaction evidence="1">
        <text>a uridine in mRNA = a pseudouridine in mRNA</text>
        <dbReference type="Rhea" id="RHEA:56644"/>
        <dbReference type="Rhea" id="RHEA-COMP:14658"/>
        <dbReference type="Rhea" id="RHEA-COMP:14659"/>
        <dbReference type="ChEBI" id="CHEBI:65314"/>
        <dbReference type="ChEBI" id="CHEBI:65315"/>
    </reaction>
</comment>
<sequence>MSSPVLEGVFAISKPPGISSAQVIRDVQEHFNPSKLFRPWLDREQERNAALPPQQQRRRKWKGRKQKDVKMGHGGTLDPMATGVLILGVGAGTKELGHFSTECTKSYETVVLFGAATDTYDTEGKVVGRKSHEHITKEQVEQALAQFRGKGMQKPPIFSALRVQGKRLYEYAREGKPLPDGYEIEERPVEVSELEMMNWYPGGTHQWHWPDREADNSEKKLAEQALHIESDAAATSANGESSAKRKREEHTEDGAPTQTSPKRSKADAEIASAPAGSNTIPATIKRLTTAEGAQPDTEVTQPPKDDAQPAISDTPLTTKPSEVEVETEAKSKPESEPQDTAMTRVQPCPAPAVRLRMTVTSGFYVRSLCHDLGAAVGSLAMMSELSRTRQSDFDLRNNVLQYEDLKQGEEVWGPKVQKMLEDWQARKAGKG</sequence>
<dbReference type="InterPro" id="IPR002501">
    <property type="entry name" value="PsdUridine_synth_N"/>
</dbReference>
<keyword evidence="5" id="KW-0413">Isomerase</keyword>
<dbReference type="OrthoDB" id="9995526at2759"/>